<dbReference type="AlphaFoldDB" id="A0A9J5X4R3"/>
<dbReference type="EMBL" id="JACXVP010000010">
    <property type="protein sequence ID" value="KAG5583281.1"/>
    <property type="molecule type" value="Genomic_DNA"/>
</dbReference>
<evidence type="ECO:0000313" key="2">
    <source>
        <dbReference type="Proteomes" id="UP000824120"/>
    </source>
</evidence>
<name>A0A9J5X4R3_SOLCO</name>
<keyword evidence="2" id="KW-1185">Reference proteome</keyword>
<sequence length="72" mass="7684">METVTILKSSIAESISCTFLQIGAASWHSEHHRSSAVRLTVAPPLSAFYTAATGFPAKLQKVAVTPLKVESL</sequence>
<organism evidence="1 2">
    <name type="scientific">Solanum commersonii</name>
    <name type="common">Commerson's wild potato</name>
    <name type="synonym">Commerson's nightshade</name>
    <dbReference type="NCBI Taxonomy" id="4109"/>
    <lineage>
        <taxon>Eukaryota</taxon>
        <taxon>Viridiplantae</taxon>
        <taxon>Streptophyta</taxon>
        <taxon>Embryophyta</taxon>
        <taxon>Tracheophyta</taxon>
        <taxon>Spermatophyta</taxon>
        <taxon>Magnoliopsida</taxon>
        <taxon>eudicotyledons</taxon>
        <taxon>Gunneridae</taxon>
        <taxon>Pentapetalae</taxon>
        <taxon>asterids</taxon>
        <taxon>lamiids</taxon>
        <taxon>Solanales</taxon>
        <taxon>Solanaceae</taxon>
        <taxon>Solanoideae</taxon>
        <taxon>Solaneae</taxon>
        <taxon>Solanum</taxon>
    </lineage>
</organism>
<protein>
    <submittedName>
        <fullName evidence="1">Uncharacterized protein</fullName>
    </submittedName>
</protein>
<comment type="caution">
    <text evidence="1">The sequence shown here is derived from an EMBL/GenBank/DDBJ whole genome shotgun (WGS) entry which is preliminary data.</text>
</comment>
<reference evidence="1 2" key="1">
    <citation type="submission" date="2020-09" db="EMBL/GenBank/DDBJ databases">
        <title>De no assembly of potato wild relative species, Solanum commersonii.</title>
        <authorList>
            <person name="Cho K."/>
        </authorList>
    </citation>
    <scope>NUCLEOTIDE SEQUENCE [LARGE SCALE GENOMIC DNA]</scope>
    <source>
        <strain evidence="1">LZ3.2</strain>
        <tissue evidence="1">Leaf</tissue>
    </source>
</reference>
<proteinExistence type="predicted"/>
<gene>
    <name evidence="1" type="ORF">H5410_053908</name>
</gene>
<accession>A0A9J5X4R3</accession>
<evidence type="ECO:0000313" key="1">
    <source>
        <dbReference type="EMBL" id="KAG5583281.1"/>
    </source>
</evidence>
<dbReference type="Proteomes" id="UP000824120">
    <property type="component" value="Chromosome 10"/>
</dbReference>